<comment type="similarity">
    <text evidence="1">Belongs to the 'phage' integrase family.</text>
</comment>
<evidence type="ECO:0000259" key="6">
    <source>
        <dbReference type="PROSITE" id="PS51900"/>
    </source>
</evidence>
<keyword evidence="8" id="KW-1185">Reference proteome</keyword>
<dbReference type="PROSITE" id="PS51898">
    <property type="entry name" value="TYR_RECOMBINASE"/>
    <property type="match status" value="1"/>
</dbReference>
<evidence type="ECO:0000256" key="3">
    <source>
        <dbReference type="ARBA" id="ARBA00023172"/>
    </source>
</evidence>
<comment type="caution">
    <text evidence="7">The sequence shown here is derived from an EMBL/GenBank/DDBJ whole genome shotgun (WGS) entry which is preliminary data.</text>
</comment>
<dbReference type="GO" id="GO:0015074">
    <property type="term" value="P:DNA integration"/>
    <property type="evidence" value="ECO:0007669"/>
    <property type="project" value="InterPro"/>
</dbReference>
<keyword evidence="2 4" id="KW-0238">DNA-binding</keyword>
<dbReference type="AlphaFoldDB" id="A0AA90NK67"/>
<evidence type="ECO:0000259" key="5">
    <source>
        <dbReference type="PROSITE" id="PS51898"/>
    </source>
</evidence>
<proteinExistence type="inferred from homology"/>
<dbReference type="PANTHER" id="PTHR30349:SF64">
    <property type="entry name" value="PROPHAGE INTEGRASE INTD-RELATED"/>
    <property type="match status" value="1"/>
</dbReference>
<dbReference type="GO" id="GO:0003677">
    <property type="term" value="F:DNA binding"/>
    <property type="evidence" value="ECO:0007669"/>
    <property type="project" value="UniProtKB-UniRule"/>
</dbReference>
<feature type="domain" description="Core-binding (CB)" evidence="6">
    <location>
        <begin position="27"/>
        <end position="115"/>
    </location>
</feature>
<dbReference type="InterPro" id="IPR002104">
    <property type="entry name" value="Integrase_catalytic"/>
</dbReference>
<evidence type="ECO:0000256" key="1">
    <source>
        <dbReference type="ARBA" id="ARBA00008857"/>
    </source>
</evidence>
<reference evidence="7" key="1">
    <citation type="submission" date="2023-08" db="EMBL/GenBank/DDBJ databases">
        <title>The draft genome of Tsukamurella strandjordii strain 050030.</title>
        <authorList>
            <person name="Zhao F."/>
            <person name="Feng Y."/>
            <person name="Zong Z."/>
        </authorList>
    </citation>
    <scope>NUCLEOTIDE SEQUENCE</scope>
    <source>
        <strain evidence="7">050030</strain>
    </source>
</reference>
<dbReference type="InterPro" id="IPR011010">
    <property type="entry name" value="DNA_brk_join_enz"/>
</dbReference>
<evidence type="ECO:0000313" key="7">
    <source>
        <dbReference type="EMBL" id="MDP0400513.1"/>
    </source>
</evidence>
<dbReference type="Pfam" id="PF00589">
    <property type="entry name" value="Phage_integrase"/>
    <property type="match status" value="1"/>
</dbReference>
<dbReference type="RefSeq" id="WP_305112888.1">
    <property type="nucleotide sequence ID" value="NZ_JAUTIX010000010.1"/>
</dbReference>
<dbReference type="PROSITE" id="PS51900">
    <property type="entry name" value="CB"/>
    <property type="match status" value="1"/>
</dbReference>
<accession>A0AA90NK67</accession>
<sequence>MTVAFVSMRAVDEDGEDRFVVVDSESFELHEDASSYLESLRRRGCSGNTMRVYAGRVALLATWCSFEGLNCRELDFRSLSRFMSWVAVTPYDESGQLRSANTVNQVITSAMEFVRFGCAQGWIPSAVADQLSTRRHIGLVPGYDRGDEGQFAVIRGRTLRKAAAAPELQWLSLEQLQAVTRATANHRDRLLVMVLAVTGMRIGEALGMRREDIHLLPSSASLGCAVSGPHLHVRRRINANNATAKSRYPRWIPVSDDLTTLYVDYQTERSCRIADDADTDFVFVNLYQPPLAAGMRYSNAYRVFINISKQVGFRVRPHMLRHSAATHWIDQGAQRDAVQHLLGHVSAVSTERYVHPTEAAMRAAVEHTAAIWRQR</sequence>
<dbReference type="InterPro" id="IPR044068">
    <property type="entry name" value="CB"/>
</dbReference>
<dbReference type="InterPro" id="IPR013762">
    <property type="entry name" value="Integrase-like_cat_sf"/>
</dbReference>
<evidence type="ECO:0000256" key="2">
    <source>
        <dbReference type="ARBA" id="ARBA00023125"/>
    </source>
</evidence>
<dbReference type="Gene3D" id="1.10.150.130">
    <property type="match status" value="1"/>
</dbReference>
<protein>
    <submittedName>
        <fullName evidence="7">Tyrosine-type recombinase/integrase</fullName>
    </submittedName>
</protein>
<organism evidence="7 8">
    <name type="scientific">Tsukamurella strandjordii</name>
    <dbReference type="NCBI Taxonomy" id="147577"/>
    <lineage>
        <taxon>Bacteria</taxon>
        <taxon>Bacillati</taxon>
        <taxon>Actinomycetota</taxon>
        <taxon>Actinomycetes</taxon>
        <taxon>Mycobacteriales</taxon>
        <taxon>Tsukamurellaceae</taxon>
        <taxon>Tsukamurella</taxon>
    </lineage>
</organism>
<name>A0AA90NK67_9ACTN</name>
<dbReference type="EMBL" id="JAUTIX010000010">
    <property type="protein sequence ID" value="MDP0400513.1"/>
    <property type="molecule type" value="Genomic_DNA"/>
</dbReference>
<dbReference type="InterPro" id="IPR010998">
    <property type="entry name" value="Integrase_recombinase_N"/>
</dbReference>
<evidence type="ECO:0000256" key="4">
    <source>
        <dbReference type="PROSITE-ProRule" id="PRU01248"/>
    </source>
</evidence>
<keyword evidence="3" id="KW-0233">DNA recombination</keyword>
<dbReference type="GO" id="GO:0006310">
    <property type="term" value="P:DNA recombination"/>
    <property type="evidence" value="ECO:0007669"/>
    <property type="project" value="UniProtKB-KW"/>
</dbReference>
<dbReference type="SUPFAM" id="SSF56349">
    <property type="entry name" value="DNA breaking-rejoining enzymes"/>
    <property type="match status" value="1"/>
</dbReference>
<dbReference type="InterPro" id="IPR050090">
    <property type="entry name" value="Tyrosine_recombinase_XerCD"/>
</dbReference>
<dbReference type="Proteomes" id="UP001178281">
    <property type="component" value="Unassembled WGS sequence"/>
</dbReference>
<evidence type="ECO:0000313" key="8">
    <source>
        <dbReference type="Proteomes" id="UP001178281"/>
    </source>
</evidence>
<dbReference type="PANTHER" id="PTHR30349">
    <property type="entry name" value="PHAGE INTEGRASE-RELATED"/>
    <property type="match status" value="1"/>
</dbReference>
<feature type="domain" description="Tyr recombinase" evidence="5">
    <location>
        <begin position="166"/>
        <end position="366"/>
    </location>
</feature>
<dbReference type="Gene3D" id="1.10.443.10">
    <property type="entry name" value="Intergrase catalytic core"/>
    <property type="match status" value="1"/>
</dbReference>
<gene>
    <name evidence="7" type="ORF">Q7X28_21555</name>
</gene>